<name>B1WU56_CROS5</name>
<dbReference type="HOGENOM" id="CLU_032903_3_1_3"/>
<feature type="domain" description="Cas12f1-like TNB" evidence="3">
    <location>
        <begin position="337"/>
        <end position="399"/>
    </location>
</feature>
<reference evidence="4 5" key="1">
    <citation type="journal article" date="2008" name="Proc. Natl. Acad. Sci. U.S.A.">
        <title>The genome of Cyanothece 51142, a unicellular diazotrophic cyanobacterium important in the marine nitrogen cycle.</title>
        <authorList>
            <person name="Welsh E.A."/>
            <person name="Liberton M."/>
            <person name="Stoeckel J."/>
            <person name="Loh T."/>
            <person name="Elvitigala T."/>
            <person name="Wang C."/>
            <person name="Wollam A."/>
            <person name="Fulton R.S."/>
            <person name="Clifton S.W."/>
            <person name="Jacobs J.M."/>
            <person name="Aurora R."/>
            <person name="Ghosh B.K."/>
            <person name="Sherman L.A."/>
            <person name="Smith R.D."/>
            <person name="Wilson R.K."/>
            <person name="Pakrasi H.B."/>
        </authorList>
    </citation>
    <scope>NUCLEOTIDE SEQUENCE [LARGE SCALE GENOMIC DNA]</scope>
    <source>
        <strain evidence="5">ATCC 51142 / BH68</strain>
    </source>
</reference>
<dbReference type="GO" id="GO:0003677">
    <property type="term" value="F:DNA binding"/>
    <property type="evidence" value="ECO:0007669"/>
    <property type="project" value="UniProtKB-KW"/>
</dbReference>
<sequence length="433" mass="49859">MTRLIKSAVRRQTQPLVLTNCIISCTVMQDICYDRFMAILTLTLKLPFYRLNQCKAQEFDRLTELNTGIANQLLEIPKTDRRKYTSKDFNHVEIGSGWINQTIRNSCTATKVKKFKCLPLEVNNQGWRIEKKGNTYSVAFSIIRGVKKRIPLAIHQSSHADTLDKIIVREAKKGSLKLWKSKKRVRNLPSHGKCKTHSRQGIWYVLLSVSMDVPDAEPVKNWIGVDRGQNQIAVASLPNGFGKFWNGRQIKHLRRRYQKLRKQLQKANKRKVIKRLESKERRIITYINHCISKQLVQFAKDYGMGLRFEDLSNIRETSKQSRKIRSDAGNSRHTWSYFQLETLTRYKAIKSGVPFELIPAPYTSKSDHRNGVIGKRNGHWFRGFDGYQCNSDWNASQNIGQWLGFSCPLGLQKTVFVMDADGLKDGVNGSPPN</sequence>
<accession>B1WU56</accession>
<evidence type="ECO:0000256" key="1">
    <source>
        <dbReference type="ARBA" id="ARBA00023125"/>
    </source>
</evidence>
<evidence type="ECO:0000313" key="4">
    <source>
        <dbReference type="EMBL" id="ACB52118.1"/>
    </source>
</evidence>
<dbReference type="KEGG" id="cyt:cce_2770"/>
<dbReference type="AlphaFoldDB" id="B1WU56"/>
<dbReference type="Proteomes" id="UP000001203">
    <property type="component" value="Chromosome circular"/>
</dbReference>
<dbReference type="eggNOG" id="COG0675">
    <property type="taxonomic scope" value="Bacteria"/>
</dbReference>
<protein>
    <recommendedName>
        <fullName evidence="3">Cas12f1-like TNB domain-containing protein</fullName>
    </recommendedName>
</protein>
<evidence type="ECO:0000256" key="2">
    <source>
        <dbReference type="SAM" id="Coils"/>
    </source>
</evidence>
<dbReference type="NCBIfam" id="NF040570">
    <property type="entry name" value="guided_TnpB"/>
    <property type="match status" value="1"/>
</dbReference>
<dbReference type="Pfam" id="PF07282">
    <property type="entry name" value="Cas12f1-like_TNB"/>
    <property type="match status" value="1"/>
</dbReference>
<dbReference type="InterPro" id="IPR010095">
    <property type="entry name" value="Cas12f1-like_TNB"/>
</dbReference>
<keyword evidence="1" id="KW-0238">DNA-binding</keyword>
<evidence type="ECO:0000313" key="5">
    <source>
        <dbReference type="Proteomes" id="UP000001203"/>
    </source>
</evidence>
<proteinExistence type="predicted"/>
<feature type="coiled-coil region" evidence="2">
    <location>
        <begin position="250"/>
        <end position="277"/>
    </location>
</feature>
<gene>
    <name evidence="4" type="ordered locus">cce_2770</name>
</gene>
<keyword evidence="2" id="KW-0175">Coiled coil</keyword>
<dbReference type="STRING" id="43989.cce_2770"/>
<organism evidence="4 5">
    <name type="scientific">Crocosphaera subtropica (strain ATCC 51142 / BH68)</name>
    <name type="common">Cyanothece sp. (strain ATCC 51142)</name>
    <dbReference type="NCBI Taxonomy" id="43989"/>
    <lineage>
        <taxon>Bacteria</taxon>
        <taxon>Bacillati</taxon>
        <taxon>Cyanobacteriota</taxon>
        <taxon>Cyanophyceae</taxon>
        <taxon>Oscillatoriophycideae</taxon>
        <taxon>Chroococcales</taxon>
        <taxon>Aphanothecaceae</taxon>
        <taxon>Crocosphaera</taxon>
        <taxon>Crocosphaera subtropica</taxon>
    </lineage>
</organism>
<dbReference type="EMBL" id="CP000806">
    <property type="protein sequence ID" value="ACB52118.1"/>
    <property type="molecule type" value="Genomic_DNA"/>
</dbReference>
<keyword evidence="5" id="KW-1185">Reference proteome</keyword>
<evidence type="ECO:0000259" key="3">
    <source>
        <dbReference type="Pfam" id="PF07282"/>
    </source>
</evidence>